<comment type="caution">
    <text evidence="2">The sequence shown here is derived from an EMBL/GenBank/DDBJ whole genome shotgun (WGS) entry which is preliminary data.</text>
</comment>
<evidence type="ECO:0000313" key="3">
    <source>
        <dbReference type="EMBL" id="RAJ02954.1"/>
    </source>
</evidence>
<protein>
    <submittedName>
        <fullName evidence="2">NUDIX domain-containing protein</fullName>
    </submittedName>
</protein>
<accession>A0A855Y455</accession>
<feature type="domain" description="Nudix hydrolase" evidence="1">
    <location>
        <begin position="1"/>
        <end position="145"/>
    </location>
</feature>
<evidence type="ECO:0000313" key="4">
    <source>
        <dbReference type="Proteomes" id="UP000247078"/>
    </source>
</evidence>
<organism evidence="2 4">
    <name type="scientific">Paenibacillus pabuli</name>
    <dbReference type="NCBI Taxonomy" id="1472"/>
    <lineage>
        <taxon>Bacteria</taxon>
        <taxon>Bacillati</taxon>
        <taxon>Bacillota</taxon>
        <taxon>Bacilli</taxon>
        <taxon>Bacillales</taxon>
        <taxon>Paenibacillaceae</taxon>
        <taxon>Paenibacillus</taxon>
    </lineage>
</organism>
<keyword evidence="5" id="KW-1185">Reference proteome</keyword>
<proteinExistence type="predicted"/>
<reference evidence="2 4" key="1">
    <citation type="submission" date="2018-05" db="EMBL/GenBank/DDBJ databases">
        <title>Freshwater and sediment microbial communities from various areas in North America, analyzing microbe dynamics in response to fracking.</title>
        <authorList>
            <person name="Lamendella R."/>
        </authorList>
    </citation>
    <scope>NUCLEOTIDE SEQUENCE [LARGE SCALE GENOMIC DNA]</scope>
    <source>
        <strain evidence="2 4">DB-3</strain>
        <strain evidence="3 5">NG-13</strain>
    </source>
</reference>
<dbReference type="PROSITE" id="PS51462">
    <property type="entry name" value="NUDIX"/>
    <property type="match status" value="1"/>
</dbReference>
<dbReference type="Proteomes" id="UP000248827">
    <property type="component" value="Unassembled WGS sequence"/>
</dbReference>
<dbReference type="InterPro" id="IPR000086">
    <property type="entry name" value="NUDIX_hydrolase_dom"/>
</dbReference>
<dbReference type="Proteomes" id="UP000247078">
    <property type="component" value="Unassembled WGS sequence"/>
</dbReference>
<name>A0A855Y455_9BACL</name>
<sequence>MNIRSVSLAILRKEDRILVQEINFPDISTTFYRPLGGTIEFGENSKKTLIRELKEELDQEIEEPRLISVIENIFGTEDELGHEIDFIYEASFIDKSQYNQEEFVGLEGSIRYKACWKPITYFSTTMDNVKLVPDGLLDLLLEKELENGSMVRHIRTK</sequence>
<evidence type="ECO:0000313" key="5">
    <source>
        <dbReference type="Proteomes" id="UP000248827"/>
    </source>
</evidence>
<gene>
    <name evidence="3" type="ORF">DET54_101149</name>
    <name evidence="2" type="ORF">DET56_103536</name>
</gene>
<dbReference type="OrthoDB" id="7376250at2"/>
<dbReference type="EMBL" id="QGTZ01000003">
    <property type="protein sequence ID" value="PWW43488.1"/>
    <property type="molecule type" value="Genomic_DNA"/>
</dbReference>
<dbReference type="InterPro" id="IPR015797">
    <property type="entry name" value="NUDIX_hydrolase-like_dom_sf"/>
</dbReference>
<evidence type="ECO:0000313" key="2">
    <source>
        <dbReference type="EMBL" id="PWW43488.1"/>
    </source>
</evidence>
<dbReference type="CDD" id="cd04688">
    <property type="entry name" value="NUDIX_Hydrolase"/>
    <property type="match status" value="1"/>
</dbReference>
<dbReference type="RefSeq" id="WP_109999010.1">
    <property type="nucleotide sequence ID" value="NZ_QGTZ01000003.1"/>
</dbReference>
<dbReference type="Gene3D" id="3.90.79.10">
    <property type="entry name" value="Nucleoside Triphosphate Pyrophosphohydrolase"/>
    <property type="match status" value="1"/>
</dbReference>
<evidence type="ECO:0000259" key="1">
    <source>
        <dbReference type="PROSITE" id="PS51462"/>
    </source>
</evidence>
<dbReference type="Pfam" id="PF00293">
    <property type="entry name" value="NUDIX"/>
    <property type="match status" value="1"/>
</dbReference>
<dbReference type="AlphaFoldDB" id="A0A855Y455"/>
<dbReference type="SUPFAM" id="SSF55811">
    <property type="entry name" value="Nudix"/>
    <property type="match status" value="1"/>
</dbReference>
<dbReference type="EMBL" id="QLLI01000001">
    <property type="protein sequence ID" value="RAJ02954.1"/>
    <property type="molecule type" value="Genomic_DNA"/>
</dbReference>